<feature type="non-terminal residue" evidence="1">
    <location>
        <position position="1"/>
    </location>
</feature>
<organism evidence="1">
    <name type="scientific">Schistocephalus solidus</name>
    <name type="common">Tapeworm</name>
    <dbReference type="NCBI Taxonomy" id="70667"/>
    <lineage>
        <taxon>Eukaryota</taxon>
        <taxon>Metazoa</taxon>
        <taxon>Spiralia</taxon>
        <taxon>Lophotrochozoa</taxon>
        <taxon>Platyhelminthes</taxon>
        <taxon>Cestoda</taxon>
        <taxon>Eucestoda</taxon>
        <taxon>Diphyllobothriidea</taxon>
        <taxon>Diphyllobothriidae</taxon>
        <taxon>Schistocephalus</taxon>
    </lineage>
</organism>
<reference evidence="1" key="1">
    <citation type="submission" date="2016-01" db="EMBL/GenBank/DDBJ databases">
        <title>Reference transcriptome for the parasite Schistocephalus solidus: insights into the molecular evolution of parasitism.</title>
        <authorList>
            <person name="Hebert F.O."/>
            <person name="Grambauer S."/>
            <person name="Barber I."/>
            <person name="Landry C.R."/>
            <person name="Aubin-Horth N."/>
        </authorList>
    </citation>
    <scope>NUCLEOTIDE SEQUENCE</scope>
</reference>
<dbReference type="EMBL" id="GEEE01015102">
    <property type="protein sequence ID" value="JAP48123.1"/>
    <property type="molecule type" value="Transcribed_RNA"/>
</dbReference>
<accession>A0A0X3P8Y8</accession>
<evidence type="ECO:0000313" key="1">
    <source>
        <dbReference type="EMBL" id="JAP48123.1"/>
    </source>
</evidence>
<proteinExistence type="predicted"/>
<sequence length="167" mass="18597">YCCQKKSLLVKLQTDPMMTFATFIALLLAAIGLTSASQKITVISGLTRFMASIPDTCMKYMQLIIKWKIIVTSKKDIDWIFIWANSTTCQKCLDSPISTSDIGPCMKCLYPYDKHINKLPNCKDCLHGTPDEGCARCLVEVVYVTEAVICAVEAKVKMIMTLLQIGV</sequence>
<protein>
    <submittedName>
        <fullName evidence="1">Uncharacterized protein</fullName>
    </submittedName>
</protein>
<gene>
    <name evidence="1" type="ORF">TR93648</name>
</gene>
<name>A0A0X3P8Y8_SCHSO</name>
<dbReference type="AlphaFoldDB" id="A0A0X3P8Y8"/>